<dbReference type="EnsemblPlants" id="Kaladp0036s0266.1.v1.1">
    <property type="protein sequence ID" value="Kaladp0036s0266.1.v1.1"/>
    <property type="gene ID" value="Kaladp0036s0266.v1.1"/>
</dbReference>
<evidence type="ECO:0000313" key="4">
    <source>
        <dbReference type="Proteomes" id="UP000594263"/>
    </source>
</evidence>
<dbReference type="EnsemblPlants" id="Kaladp0036s0266.3.v1.1">
    <property type="protein sequence ID" value="Kaladp0036s0266.3.v1.1"/>
    <property type="gene ID" value="Kaladp0036s0266.v1.1"/>
</dbReference>
<dbReference type="Pfam" id="PF01713">
    <property type="entry name" value="Smr"/>
    <property type="match status" value="1"/>
</dbReference>
<feature type="domain" description="Smr" evidence="2">
    <location>
        <begin position="408"/>
        <end position="482"/>
    </location>
</feature>
<dbReference type="SMART" id="SM00463">
    <property type="entry name" value="SMR"/>
    <property type="match status" value="1"/>
</dbReference>
<evidence type="ECO:0000313" key="3">
    <source>
        <dbReference type="EnsemblPlants" id="Kaladp0036s0266.1.v1.1"/>
    </source>
</evidence>
<name>A0A7N0ZUI4_KALFE</name>
<dbReference type="PROSITE" id="PS50828">
    <property type="entry name" value="SMR"/>
    <property type="match status" value="1"/>
</dbReference>
<dbReference type="InterPro" id="IPR013899">
    <property type="entry name" value="DUF1771"/>
</dbReference>
<dbReference type="SMART" id="SM01162">
    <property type="entry name" value="DUF1771"/>
    <property type="match status" value="1"/>
</dbReference>
<evidence type="ECO:0000259" key="2">
    <source>
        <dbReference type="PROSITE" id="PS50828"/>
    </source>
</evidence>
<dbReference type="InterPro" id="IPR055319">
    <property type="entry name" value="At5g58720-like"/>
</dbReference>
<dbReference type="SUPFAM" id="SSF160443">
    <property type="entry name" value="SMR domain-like"/>
    <property type="match status" value="1"/>
</dbReference>
<protein>
    <recommendedName>
        <fullName evidence="2">Smr domain-containing protein</fullName>
    </recommendedName>
</protein>
<dbReference type="InterPro" id="IPR036063">
    <property type="entry name" value="Smr_dom_sf"/>
</dbReference>
<dbReference type="Gene3D" id="3.30.1370.110">
    <property type="match status" value="1"/>
</dbReference>
<dbReference type="Gramene" id="Kaladp0036s0266.1.v1.1">
    <property type="protein sequence ID" value="Kaladp0036s0266.1.v1.1"/>
    <property type="gene ID" value="Kaladp0036s0266.v1.1"/>
</dbReference>
<keyword evidence="4" id="KW-1185">Reference proteome</keyword>
<dbReference type="PANTHER" id="PTHR47676">
    <property type="entry name" value="OS01G0225100 PROTEIN"/>
    <property type="match status" value="1"/>
</dbReference>
<proteinExistence type="predicted"/>
<feature type="compositionally biased region" description="Basic residues" evidence="1">
    <location>
        <begin position="1"/>
        <end position="10"/>
    </location>
</feature>
<dbReference type="Proteomes" id="UP000594263">
    <property type="component" value="Unplaced"/>
</dbReference>
<accession>A0A7N0ZUI4</accession>
<dbReference type="Gramene" id="Kaladp0036s0266.3.v1.1">
    <property type="protein sequence ID" value="Kaladp0036s0266.3.v1.1"/>
    <property type="gene ID" value="Kaladp0036s0266.v1.1"/>
</dbReference>
<dbReference type="PANTHER" id="PTHR47676:SF1">
    <property type="entry name" value="SMR DOMAIN-CONTAINING PROTEIN"/>
    <property type="match status" value="1"/>
</dbReference>
<organism evidence="3 4">
    <name type="scientific">Kalanchoe fedtschenkoi</name>
    <name type="common">Lavender scallops</name>
    <name type="synonym">South American air plant</name>
    <dbReference type="NCBI Taxonomy" id="63787"/>
    <lineage>
        <taxon>Eukaryota</taxon>
        <taxon>Viridiplantae</taxon>
        <taxon>Streptophyta</taxon>
        <taxon>Embryophyta</taxon>
        <taxon>Tracheophyta</taxon>
        <taxon>Spermatophyta</taxon>
        <taxon>Magnoliopsida</taxon>
        <taxon>eudicotyledons</taxon>
        <taxon>Gunneridae</taxon>
        <taxon>Pentapetalae</taxon>
        <taxon>Saxifragales</taxon>
        <taxon>Crassulaceae</taxon>
        <taxon>Kalanchoe</taxon>
    </lineage>
</organism>
<dbReference type="AlphaFoldDB" id="A0A7N0ZUI4"/>
<evidence type="ECO:0000256" key="1">
    <source>
        <dbReference type="SAM" id="MobiDB-lite"/>
    </source>
</evidence>
<dbReference type="Pfam" id="PF08590">
    <property type="entry name" value="DUF1771"/>
    <property type="match status" value="1"/>
</dbReference>
<dbReference type="Pfam" id="PF24767">
    <property type="entry name" value="UBA_At5g58720"/>
    <property type="match status" value="1"/>
</dbReference>
<feature type="region of interest" description="Disordered" evidence="1">
    <location>
        <begin position="1"/>
        <end position="22"/>
    </location>
</feature>
<dbReference type="InterPro" id="IPR056254">
    <property type="entry name" value="At5g58720/SDE5-like_UBA-like"/>
</dbReference>
<dbReference type="InterPro" id="IPR002625">
    <property type="entry name" value="Smr_dom"/>
</dbReference>
<dbReference type="OMA" id="IPEQRTY"/>
<sequence length="497" mass="54013">MGRRKKKRSKPVAEMGRTSDSERKVVEALVAAFALASVEEVAAAVREAGGDADKAAEILAAAVLENGLENGMGSGSSSSCSNVADDSSSMSVGSSGCYGLDSSSTSSEGFKELMEERARELRGKGKKVVASTGTVSTVLGKEYVRLDLKKSGGKGKGFSRNNGVVDRDEAEQFLCSILGDQPELSLAVVRDVLGCYAYDVEKALDALLRMCGSLDEQTNDGTSSRLLSNDEFWTDISTDLTSQSSDKEDALKNICYGNRSYFGVLSSDSNAPTGERTTELELPQAVLESLFKVPKSPNRDPHTMNWRKVVKKLESIGKLSEPSEVPLKEPAKGDEYQFFRKSATQHWESTRSCYQKAASAYSKGEKSYAAYLSDEGKAQTRIARVADEKASQQIFNARNKNIGNVITIDLHGQHVKQAMKLLKLHLLFGSYACSIQTIRVITGNGSHGIGKSKIKQSVIKLVERENIHWTEENSGTVLLRLNGQRSYSFVDSDSESD</sequence>
<reference evidence="3" key="1">
    <citation type="submission" date="2021-01" db="UniProtKB">
        <authorList>
            <consortium name="EnsemblPlants"/>
        </authorList>
    </citation>
    <scope>IDENTIFICATION</scope>
</reference>